<dbReference type="Pfam" id="PF02758">
    <property type="entry name" value="PYRIN"/>
    <property type="match status" value="1"/>
</dbReference>
<proteinExistence type="predicted"/>
<accession>A0ABR3NIL0</accession>
<dbReference type="InterPro" id="IPR011029">
    <property type="entry name" value="DEATH-like_dom_sf"/>
</dbReference>
<dbReference type="SUPFAM" id="SSF47986">
    <property type="entry name" value="DEATH domain"/>
    <property type="match status" value="1"/>
</dbReference>
<dbReference type="Proteomes" id="UP001558613">
    <property type="component" value="Unassembled WGS sequence"/>
</dbReference>
<name>A0ABR3NIL0_9TELE</name>
<evidence type="ECO:0000313" key="4">
    <source>
        <dbReference type="Proteomes" id="UP001558613"/>
    </source>
</evidence>
<evidence type="ECO:0000256" key="1">
    <source>
        <dbReference type="SAM" id="MobiDB-lite"/>
    </source>
</evidence>
<dbReference type="PROSITE" id="PS50824">
    <property type="entry name" value="DAPIN"/>
    <property type="match status" value="1"/>
</dbReference>
<evidence type="ECO:0000313" key="3">
    <source>
        <dbReference type="EMBL" id="KAL1276821.1"/>
    </source>
</evidence>
<dbReference type="InterPro" id="IPR004020">
    <property type="entry name" value="DAPIN"/>
</dbReference>
<dbReference type="SMART" id="SM01289">
    <property type="entry name" value="PYRIN"/>
    <property type="match status" value="1"/>
</dbReference>
<feature type="compositionally biased region" description="Polar residues" evidence="1">
    <location>
        <begin position="89"/>
        <end position="109"/>
    </location>
</feature>
<keyword evidence="4" id="KW-1185">Reference proteome</keyword>
<reference evidence="3 4" key="1">
    <citation type="submission" date="2023-09" db="EMBL/GenBank/DDBJ databases">
        <authorList>
            <person name="Wang M."/>
        </authorList>
    </citation>
    <scope>NUCLEOTIDE SEQUENCE [LARGE SCALE GENOMIC DNA]</scope>
    <source>
        <strain evidence="3">GT-2023</strain>
        <tissue evidence="3">Liver</tissue>
    </source>
</reference>
<gene>
    <name evidence="3" type="ORF">QQF64_036444</name>
</gene>
<dbReference type="Gene3D" id="1.10.533.10">
    <property type="entry name" value="Death Domain, Fas"/>
    <property type="match status" value="1"/>
</dbReference>
<sequence length="109" mass="12461">MASVKDLLEKTLMDLINADLKRFQRHLEKDHECISRSEMENADRLKTVDKMVDCFGPEEAVKITVNILRKMNQNDLAEQLENKHKQAQTEENMNTSVPAGADTEQTSSK</sequence>
<dbReference type="CDD" id="cd08321">
    <property type="entry name" value="Pyrin_ASC-like"/>
    <property type="match status" value="1"/>
</dbReference>
<comment type="caution">
    <text evidence="3">The sequence shown here is derived from an EMBL/GenBank/DDBJ whole genome shotgun (WGS) entry which is preliminary data.</text>
</comment>
<feature type="domain" description="Pyrin" evidence="2">
    <location>
        <begin position="1"/>
        <end position="86"/>
    </location>
</feature>
<feature type="region of interest" description="Disordered" evidence="1">
    <location>
        <begin position="78"/>
        <end position="109"/>
    </location>
</feature>
<organism evidence="3 4">
    <name type="scientific">Cirrhinus molitorella</name>
    <name type="common">mud carp</name>
    <dbReference type="NCBI Taxonomy" id="172907"/>
    <lineage>
        <taxon>Eukaryota</taxon>
        <taxon>Metazoa</taxon>
        <taxon>Chordata</taxon>
        <taxon>Craniata</taxon>
        <taxon>Vertebrata</taxon>
        <taxon>Euteleostomi</taxon>
        <taxon>Actinopterygii</taxon>
        <taxon>Neopterygii</taxon>
        <taxon>Teleostei</taxon>
        <taxon>Ostariophysi</taxon>
        <taxon>Cypriniformes</taxon>
        <taxon>Cyprinidae</taxon>
        <taxon>Labeoninae</taxon>
        <taxon>Labeonini</taxon>
        <taxon>Cirrhinus</taxon>
    </lineage>
</organism>
<dbReference type="EMBL" id="JAYMGO010000004">
    <property type="protein sequence ID" value="KAL1276821.1"/>
    <property type="molecule type" value="Genomic_DNA"/>
</dbReference>
<protein>
    <recommendedName>
        <fullName evidence="2">Pyrin domain-containing protein</fullName>
    </recommendedName>
</protein>
<evidence type="ECO:0000259" key="2">
    <source>
        <dbReference type="PROSITE" id="PS50824"/>
    </source>
</evidence>